<evidence type="ECO:0000313" key="7">
    <source>
        <dbReference type="EMBL" id="KAH3750902.1"/>
    </source>
</evidence>
<evidence type="ECO:0000313" key="8">
    <source>
        <dbReference type="Proteomes" id="UP000828390"/>
    </source>
</evidence>
<dbReference type="Proteomes" id="UP000828390">
    <property type="component" value="Unassembled WGS sequence"/>
</dbReference>
<dbReference type="PANTHER" id="PTHR11616:SF240">
    <property type="entry name" value="BLOATED TUBULES, ISOFORM B-RELATED"/>
    <property type="match status" value="1"/>
</dbReference>
<dbReference type="PROSITE" id="PS50267">
    <property type="entry name" value="NA_NEUROTRAN_SYMP_3"/>
    <property type="match status" value="1"/>
</dbReference>
<reference evidence="7" key="1">
    <citation type="journal article" date="2019" name="bioRxiv">
        <title>The Genome of the Zebra Mussel, Dreissena polymorpha: A Resource for Invasive Species Research.</title>
        <authorList>
            <person name="McCartney M.A."/>
            <person name="Auch B."/>
            <person name="Kono T."/>
            <person name="Mallez S."/>
            <person name="Zhang Y."/>
            <person name="Obille A."/>
            <person name="Becker A."/>
            <person name="Abrahante J.E."/>
            <person name="Garbe J."/>
            <person name="Badalamenti J.P."/>
            <person name="Herman A."/>
            <person name="Mangelson H."/>
            <person name="Liachko I."/>
            <person name="Sullivan S."/>
            <person name="Sone E.D."/>
            <person name="Koren S."/>
            <person name="Silverstein K.A.T."/>
            <person name="Beckman K.B."/>
            <person name="Gohl D.M."/>
        </authorList>
    </citation>
    <scope>NUCLEOTIDE SEQUENCE</scope>
    <source>
        <strain evidence="7">Duluth1</strain>
        <tissue evidence="7">Whole animal</tissue>
    </source>
</reference>
<gene>
    <name evidence="7" type="ORF">DPMN_185440</name>
</gene>
<comment type="subcellular location">
    <subcellularLocation>
        <location evidence="1">Membrane</location>
        <topology evidence="1">Multi-pass membrane protein</topology>
    </subcellularLocation>
</comment>
<dbReference type="GO" id="GO:0005886">
    <property type="term" value="C:plasma membrane"/>
    <property type="evidence" value="ECO:0007669"/>
    <property type="project" value="TreeGrafter"/>
</dbReference>
<evidence type="ECO:0000256" key="4">
    <source>
        <dbReference type="ARBA" id="ARBA00022989"/>
    </source>
</evidence>
<dbReference type="GO" id="GO:0006865">
    <property type="term" value="P:amino acid transport"/>
    <property type="evidence" value="ECO:0007669"/>
    <property type="project" value="TreeGrafter"/>
</dbReference>
<dbReference type="SUPFAM" id="SSF161070">
    <property type="entry name" value="SNF-like"/>
    <property type="match status" value="1"/>
</dbReference>
<feature type="transmembrane region" description="Helical" evidence="6">
    <location>
        <begin position="6"/>
        <end position="25"/>
    </location>
</feature>
<dbReference type="Pfam" id="PF00209">
    <property type="entry name" value="SNF"/>
    <property type="match status" value="1"/>
</dbReference>
<proteinExistence type="predicted"/>
<comment type="caution">
    <text evidence="7">The sequence shown here is derived from an EMBL/GenBank/DDBJ whole genome shotgun (WGS) entry which is preliminary data.</text>
</comment>
<name>A0A9D4DJP3_DREPO</name>
<evidence type="ECO:0000256" key="6">
    <source>
        <dbReference type="SAM" id="Phobius"/>
    </source>
</evidence>
<evidence type="ECO:0000256" key="5">
    <source>
        <dbReference type="ARBA" id="ARBA00023136"/>
    </source>
</evidence>
<accession>A0A9D4DJP3</accession>
<dbReference type="AlphaFoldDB" id="A0A9D4DJP3"/>
<keyword evidence="4 6" id="KW-1133">Transmembrane helix</keyword>
<dbReference type="PANTHER" id="PTHR11616">
    <property type="entry name" value="SODIUM/CHLORIDE DEPENDENT TRANSPORTER"/>
    <property type="match status" value="1"/>
</dbReference>
<keyword evidence="3 6" id="KW-0812">Transmembrane</keyword>
<evidence type="ECO:0000256" key="1">
    <source>
        <dbReference type="ARBA" id="ARBA00004141"/>
    </source>
</evidence>
<dbReference type="InterPro" id="IPR000175">
    <property type="entry name" value="Na/ntran_symport"/>
</dbReference>
<dbReference type="EMBL" id="JAIWYP010000010">
    <property type="protein sequence ID" value="KAH3750902.1"/>
    <property type="molecule type" value="Genomic_DNA"/>
</dbReference>
<keyword evidence="5 6" id="KW-0472">Membrane</keyword>
<evidence type="ECO:0000256" key="2">
    <source>
        <dbReference type="ARBA" id="ARBA00022448"/>
    </source>
</evidence>
<keyword evidence="2" id="KW-0813">Transport</keyword>
<evidence type="ECO:0000256" key="3">
    <source>
        <dbReference type="ARBA" id="ARBA00022692"/>
    </source>
</evidence>
<keyword evidence="8" id="KW-1185">Reference proteome</keyword>
<organism evidence="7 8">
    <name type="scientific">Dreissena polymorpha</name>
    <name type="common">Zebra mussel</name>
    <name type="synonym">Mytilus polymorpha</name>
    <dbReference type="NCBI Taxonomy" id="45954"/>
    <lineage>
        <taxon>Eukaryota</taxon>
        <taxon>Metazoa</taxon>
        <taxon>Spiralia</taxon>
        <taxon>Lophotrochozoa</taxon>
        <taxon>Mollusca</taxon>
        <taxon>Bivalvia</taxon>
        <taxon>Autobranchia</taxon>
        <taxon>Heteroconchia</taxon>
        <taxon>Euheterodonta</taxon>
        <taxon>Imparidentia</taxon>
        <taxon>Neoheterodontei</taxon>
        <taxon>Myida</taxon>
        <taxon>Dreissenoidea</taxon>
        <taxon>Dreissenidae</taxon>
        <taxon>Dreissena</taxon>
    </lineage>
</organism>
<dbReference type="GO" id="GO:0035725">
    <property type="term" value="P:sodium ion transmembrane transport"/>
    <property type="evidence" value="ECO:0007669"/>
    <property type="project" value="TreeGrafter"/>
</dbReference>
<protein>
    <submittedName>
        <fullName evidence="7">Uncharacterized protein</fullName>
    </submittedName>
</protein>
<dbReference type="InterPro" id="IPR037272">
    <property type="entry name" value="SNS_sf"/>
</dbReference>
<reference evidence="7" key="2">
    <citation type="submission" date="2020-11" db="EMBL/GenBank/DDBJ databases">
        <authorList>
            <person name="McCartney M.A."/>
            <person name="Auch B."/>
            <person name="Kono T."/>
            <person name="Mallez S."/>
            <person name="Becker A."/>
            <person name="Gohl D.M."/>
            <person name="Silverstein K.A.T."/>
            <person name="Koren S."/>
            <person name="Bechman K.B."/>
            <person name="Herman A."/>
            <person name="Abrahante J.E."/>
            <person name="Garbe J."/>
        </authorList>
    </citation>
    <scope>NUCLEOTIDE SEQUENCE</scope>
    <source>
        <strain evidence="7">Duluth1</strain>
        <tissue evidence="7">Whole animal</tissue>
    </source>
</reference>
<sequence>MLQVVYFTAIFPYIILTILLIRAVTLEGHREGVDFYLNPDIEKLGSAAVSVTLSS</sequence>